<sequence length="87" mass="9004">MRLEAEGEVDVSALALGALERHAGTTAEVTTHSASTRLRCRHTTFGFSGSWGGARWGGMEASSGEARGHAALRQGVIEAATGRHKGG</sequence>
<proteinExistence type="predicted"/>
<gene>
    <name evidence="1" type="ORF">GUJ93_ZPchr0009g2265</name>
</gene>
<dbReference type="Proteomes" id="UP000729402">
    <property type="component" value="Unassembled WGS sequence"/>
</dbReference>
<reference evidence="1" key="1">
    <citation type="journal article" date="2021" name="bioRxiv">
        <title>Whole Genome Assembly and Annotation of Northern Wild Rice, Zizania palustris L., Supports a Whole Genome Duplication in the Zizania Genus.</title>
        <authorList>
            <person name="Haas M."/>
            <person name="Kono T."/>
            <person name="Macchietto M."/>
            <person name="Millas R."/>
            <person name="McGilp L."/>
            <person name="Shao M."/>
            <person name="Duquette J."/>
            <person name="Hirsch C.N."/>
            <person name="Kimball J."/>
        </authorList>
    </citation>
    <scope>NUCLEOTIDE SEQUENCE</scope>
    <source>
        <tissue evidence="1">Fresh leaf tissue</tissue>
    </source>
</reference>
<evidence type="ECO:0000313" key="2">
    <source>
        <dbReference type="Proteomes" id="UP000729402"/>
    </source>
</evidence>
<organism evidence="1 2">
    <name type="scientific">Zizania palustris</name>
    <name type="common">Northern wild rice</name>
    <dbReference type="NCBI Taxonomy" id="103762"/>
    <lineage>
        <taxon>Eukaryota</taxon>
        <taxon>Viridiplantae</taxon>
        <taxon>Streptophyta</taxon>
        <taxon>Embryophyta</taxon>
        <taxon>Tracheophyta</taxon>
        <taxon>Spermatophyta</taxon>
        <taxon>Magnoliopsida</taxon>
        <taxon>Liliopsida</taxon>
        <taxon>Poales</taxon>
        <taxon>Poaceae</taxon>
        <taxon>BOP clade</taxon>
        <taxon>Oryzoideae</taxon>
        <taxon>Oryzeae</taxon>
        <taxon>Zizaniinae</taxon>
        <taxon>Zizania</taxon>
    </lineage>
</organism>
<keyword evidence="2" id="KW-1185">Reference proteome</keyword>
<name>A0A8J5V8H2_ZIZPA</name>
<protein>
    <submittedName>
        <fullName evidence="1">Uncharacterized protein</fullName>
    </submittedName>
</protein>
<dbReference type="EMBL" id="JAAALK010000289">
    <property type="protein sequence ID" value="KAG8050791.1"/>
    <property type="molecule type" value="Genomic_DNA"/>
</dbReference>
<accession>A0A8J5V8H2</accession>
<dbReference type="AlphaFoldDB" id="A0A8J5V8H2"/>
<comment type="caution">
    <text evidence="1">The sequence shown here is derived from an EMBL/GenBank/DDBJ whole genome shotgun (WGS) entry which is preliminary data.</text>
</comment>
<evidence type="ECO:0000313" key="1">
    <source>
        <dbReference type="EMBL" id="KAG8050791.1"/>
    </source>
</evidence>
<reference evidence="1" key="2">
    <citation type="submission" date="2021-02" db="EMBL/GenBank/DDBJ databases">
        <authorList>
            <person name="Kimball J.A."/>
            <person name="Haas M.W."/>
            <person name="Macchietto M."/>
            <person name="Kono T."/>
            <person name="Duquette J."/>
            <person name="Shao M."/>
        </authorList>
    </citation>
    <scope>NUCLEOTIDE SEQUENCE</scope>
    <source>
        <tissue evidence="1">Fresh leaf tissue</tissue>
    </source>
</reference>